<protein>
    <recommendedName>
        <fullName evidence="3">Alpha/beta hydrolase</fullName>
    </recommendedName>
</protein>
<dbReference type="InterPro" id="IPR029058">
    <property type="entry name" value="AB_hydrolase_fold"/>
</dbReference>
<dbReference type="InterPro" id="IPR050261">
    <property type="entry name" value="FrsA_esterase"/>
</dbReference>
<evidence type="ECO:0008006" key="3">
    <source>
        <dbReference type="Google" id="ProtNLM"/>
    </source>
</evidence>
<comment type="caution">
    <text evidence="2">The sequence shown here is derived from an EMBL/GenBank/DDBJ whole genome shotgun (WGS) entry which is preliminary data.</text>
</comment>
<proteinExistence type="predicted"/>
<dbReference type="AlphaFoldDB" id="A0A6B0Y015"/>
<dbReference type="GO" id="GO:0052689">
    <property type="term" value="F:carboxylic ester hydrolase activity"/>
    <property type="evidence" value="ECO:0007669"/>
    <property type="project" value="UniProtKB-ARBA"/>
</dbReference>
<accession>A0A6B0Y015</accession>
<dbReference type="PANTHER" id="PTHR22946:SF9">
    <property type="entry name" value="POLYKETIDE TRANSFERASE AF380"/>
    <property type="match status" value="1"/>
</dbReference>
<name>A0A6B0Y015_9RHOB</name>
<keyword evidence="1" id="KW-0378">Hydrolase</keyword>
<gene>
    <name evidence="2" type="ORF">F4Y60_02975</name>
</gene>
<dbReference type="Gene3D" id="3.40.50.1820">
    <property type="entry name" value="alpha/beta hydrolase"/>
    <property type="match status" value="1"/>
</dbReference>
<reference evidence="2" key="1">
    <citation type="submission" date="2019-09" db="EMBL/GenBank/DDBJ databases">
        <title>Characterisation of the sponge microbiome using genome-centric metagenomics.</title>
        <authorList>
            <person name="Engelberts J.P."/>
            <person name="Robbins S.J."/>
            <person name="De Goeij J.M."/>
            <person name="Aranda M."/>
            <person name="Bell S.C."/>
            <person name="Webster N.S."/>
        </authorList>
    </citation>
    <scope>NUCLEOTIDE SEQUENCE</scope>
    <source>
        <strain evidence="2">SB0664_bin_43</strain>
    </source>
</reference>
<evidence type="ECO:0000256" key="1">
    <source>
        <dbReference type="ARBA" id="ARBA00022801"/>
    </source>
</evidence>
<sequence length="185" mass="19933">MGTLEWTGEALNEGQIVEREFVVETEAGAIPGIVWMPDEIEGPFPLVLFGHGGSGHKRVSRAVMLGRRLAGVSQYAMVAIDGPAHGGRQGPRLEDLYAEKGFDRVIDGMVSDWTATLDCFAGMDAIDENRVGYAGFSMGCRFGLPFVAAAGDRLRCAALGKNWEFLTTDPAHQYRGGDRGGARLI</sequence>
<dbReference type="SUPFAM" id="SSF53474">
    <property type="entry name" value="alpha/beta-Hydrolases"/>
    <property type="match status" value="1"/>
</dbReference>
<evidence type="ECO:0000313" key="2">
    <source>
        <dbReference type="EMBL" id="MXY33050.1"/>
    </source>
</evidence>
<dbReference type="PANTHER" id="PTHR22946">
    <property type="entry name" value="DIENELACTONE HYDROLASE DOMAIN-CONTAINING PROTEIN-RELATED"/>
    <property type="match status" value="1"/>
</dbReference>
<organism evidence="2">
    <name type="scientific">Boseongicola sp. SB0664_bin_43</name>
    <dbReference type="NCBI Taxonomy" id="2604844"/>
    <lineage>
        <taxon>Bacteria</taxon>
        <taxon>Pseudomonadati</taxon>
        <taxon>Pseudomonadota</taxon>
        <taxon>Alphaproteobacteria</taxon>
        <taxon>Rhodobacterales</taxon>
        <taxon>Paracoccaceae</taxon>
        <taxon>Boseongicola</taxon>
    </lineage>
</organism>
<dbReference type="EMBL" id="VXRY01000112">
    <property type="protein sequence ID" value="MXY33050.1"/>
    <property type="molecule type" value="Genomic_DNA"/>
</dbReference>